<gene>
    <name evidence="9" type="ORF">PGH26_07700</name>
</gene>
<dbReference type="Proteomes" id="UP001303532">
    <property type="component" value="Chromosome"/>
</dbReference>
<accession>A0ABZ0KZI1</accession>
<protein>
    <submittedName>
        <fullName evidence="9">DUF421 domain-containing protein</fullName>
    </submittedName>
</protein>
<dbReference type="RefSeq" id="WP_323693402.1">
    <property type="nucleotide sequence ID" value="NZ_CP116341.1"/>
</dbReference>
<sequence length="205" mass="23359">MDLSLIWKSVLIIVVGILFIRFSGRRSISQMTISQTVIMISIGTLLIQPISNKNIWTTFGLAAILILTLLVIEEIQLKWDIAETFFTGKAKIVIENGVLNEKNLKKLRLSVDKLEMRLRQSGIEKISDVQWGTIEPSGQLGYSLVEKKKFATKEDTEKLQKDLDRILEHLNLTEFPATPKENESRSNIFSEIEKGHFPPVDDHLQ</sequence>
<evidence type="ECO:0000256" key="3">
    <source>
        <dbReference type="ARBA" id="ARBA00022475"/>
    </source>
</evidence>
<keyword evidence="10" id="KW-1185">Reference proteome</keyword>
<dbReference type="Pfam" id="PF04239">
    <property type="entry name" value="DUF421"/>
    <property type="match status" value="1"/>
</dbReference>
<proteinExistence type="inferred from homology"/>
<keyword evidence="6 7" id="KW-0472">Membrane</keyword>
<organism evidence="9 10">
    <name type="scientific">Sporosarcina jeotgali</name>
    <dbReference type="NCBI Taxonomy" id="3020056"/>
    <lineage>
        <taxon>Bacteria</taxon>
        <taxon>Bacillati</taxon>
        <taxon>Bacillota</taxon>
        <taxon>Bacilli</taxon>
        <taxon>Bacillales</taxon>
        <taxon>Caryophanaceae</taxon>
        <taxon>Sporosarcina</taxon>
    </lineage>
</organism>
<evidence type="ECO:0000256" key="1">
    <source>
        <dbReference type="ARBA" id="ARBA00004651"/>
    </source>
</evidence>
<reference evidence="9 10" key="1">
    <citation type="submission" date="2023-01" db="EMBL/GenBank/DDBJ databases">
        <title>Sporosarcina sp. nov., isolated from Korean tranditional fermented seafood 'Jeotgal'.</title>
        <authorList>
            <person name="Yang A.-I."/>
        </authorList>
    </citation>
    <scope>NUCLEOTIDE SEQUENCE [LARGE SCALE GENOMIC DNA]</scope>
    <source>
        <strain evidence="9 10">B2O-1</strain>
    </source>
</reference>
<dbReference type="EMBL" id="CP116341">
    <property type="protein sequence ID" value="WOV85807.1"/>
    <property type="molecule type" value="Genomic_DNA"/>
</dbReference>
<evidence type="ECO:0000256" key="4">
    <source>
        <dbReference type="ARBA" id="ARBA00022692"/>
    </source>
</evidence>
<keyword evidence="5 7" id="KW-1133">Transmembrane helix</keyword>
<evidence type="ECO:0000313" key="10">
    <source>
        <dbReference type="Proteomes" id="UP001303532"/>
    </source>
</evidence>
<feature type="transmembrane region" description="Helical" evidence="7">
    <location>
        <begin position="31"/>
        <end position="49"/>
    </location>
</feature>
<evidence type="ECO:0000259" key="8">
    <source>
        <dbReference type="Pfam" id="PF04239"/>
    </source>
</evidence>
<keyword evidence="3" id="KW-1003">Cell membrane</keyword>
<evidence type="ECO:0000313" key="9">
    <source>
        <dbReference type="EMBL" id="WOV85807.1"/>
    </source>
</evidence>
<keyword evidence="4 7" id="KW-0812">Transmembrane</keyword>
<comment type="similarity">
    <text evidence="2">Belongs to the UPF0702 family.</text>
</comment>
<evidence type="ECO:0000256" key="2">
    <source>
        <dbReference type="ARBA" id="ARBA00006448"/>
    </source>
</evidence>
<evidence type="ECO:0000256" key="7">
    <source>
        <dbReference type="SAM" id="Phobius"/>
    </source>
</evidence>
<comment type="subcellular location">
    <subcellularLocation>
        <location evidence="1">Cell membrane</location>
        <topology evidence="1">Multi-pass membrane protein</topology>
    </subcellularLocation>
</comment>
<evidence type="ECO:0000256" key="5">
    <source>
        <dbReference type="ARBA" id="ARBA00022989"/>
    </source>
</evidence>
<evidence type="ECO:0000256" key="6">
    <source>
        <dbReference type="ARBA" id="ARBA00023136"/>
    </source>
</evidence>
<feature type="transmembrane region" description="Helical" evidence="7">
    <location>
        <begin position="55"/>
        <end position="72"/>
    </location>
</feature>
<dbReference type="PANTHER" id="PTHR34582">
    <property type="entry name" value="UPF0702 TRANSMEMBRANE PROTEIN YCAP"/>
    <property type="match status" value="1"/>
</dbReference>
<name>A0ABZ0KZI1_9BACL</name>
<feature type="domain" description="YetF C-terminal" evidence="8">
    <location>
        <begin position="78"/>
        <end position="147"/>
    </location>
</feature>
<dbReference type="Gene3D" id="3.30.240.20">
    <property type="entry name" value="bsu07140 like domains"/>
    <property type="match status" value="1"/>
</dbReference>
<dbReference type="InterPro" id="IPR023090">
    <property type="entry name" value="UPF0702_alpha/beta_dom_sf"/>
</dbReference>
<feature type="transmembrane region" description="Helical" evidence="7">
    <location>
        <begin position="6"/>
        <end position="24"/>
    </location>
</feature>
<dbReference type="InterPro" id="IPR007353">
    <property type="entry name" value="DUF421"/>
</dbReference>
<dbReference type="PANTHER" id="PTHR34582:SF2">
    <property type="entry name" value="UPF0702 TRANSMEMBRANE PROTEIN YDFR"/>
    <property type="match status" value="1"/>
</dbReference>